<evidence type="ECO:0000313" key="1">
    <source>
        <dbReference type="EMBL" id="CRK94513.1"/>
    </source>
</evidence>
<protein>
    <submittedName>
        <fullName evidence="1">CLUMA_CG008018, isoform A</fullName>
    </submittedName>
</protein>
<name>A0A1J1I7Y5_9DIPT</name>
<organism evidence="1 2">
    <name type="scientific">Clunio marinus</name>
    <dbReference type="NCBI Taxonomy" id="568069"/>
    <lineage>
        <taxon>Eukaryota</taxon>
        <taxon>Metazoa</taxon>
        <taxon>Ecdysozoa</taxon>
        <taxon>Arthropoda</taxon>
        <taxon>Hexapoda</taxon>
        <taxon>Insecta</taxon>
        <taxon>Pterygota</taxon>
        <taxon>Neoptera</taxon>
        <taxon>Endopterygota</taxon>
        <taxon>Diptera</taxon>
        <taxon>Nematocera</taxon>
        <taxon>Chironomoidea</taxon>
        <taxon>Chironomidae</taxon>
        <taxon>Clunio</taxon>
    </lineage>
</organism>
<dbReference type="AlphaFoldDB" id="A0A1J1I7Y5"/>
<dbReference type="EMBL" id="CVRI01000039">
    <property type="protein sequence ID" value="CRK94513.1"/>
    <property type="molecule type" value="Genomic_DNA"/>
</dbReference>
<gene>
    <name evidence="1" type="ORF">CLUMA_CG008018</name>
</gene>
<evidence type="ECO:0000313" key="2">
    <source>
        <dbReference type="Proteomes" id="UP000183832"/>
    </source>
</evidence>
<keyword evidence="2" id="KW-1185">Reference proteome</keyword>
<accession>A0A1J1I7Y5</accession>
<sequence>MEPIKKCLLIRNVSNNFHSQFDSTSLTLKFRIDFYRVVVLLLNKDSKFSVNNHAEDKYHQGICFLKSCVSDACQKHSRKDEN</sequence>
<reference evidence="1 2" key="1">
    <citation type="submission" date="2015-04" db="EMBL/GenBank/DDBJ databases">
        <authorList>
            <person name="Syromyatnikov M.Y."/>
            <person name="Popov V.N."/>
        </authorList>
    </citation>
    <scope>NUCLEOTIDE SEQUENCE [LARGE SCALE GENOMIC DNA]</scope>
</reference>
<dbReference type="Proteomes" id="UP000183832">
    <property type="component" value="Unassembled WGS sequence"/>
</dbReference>
<proteinExistence type="predicted"/>